<sequence>MMLAFEEEHPFALAYRLVEEGRIDPWNVDIVELANAYLEEIRKIQVLDMRIPARALMAASFLLKKKVEVLFPEPKKAREKKKSYTLEEIVQEFEEKKESFLELPQQVEREEIKERRSVKRQAKNRQKKVSIIPIHISKFEEVLEDIHRLMSQGVKRFSLFELFLGKNLAPYIMALMTLYNDEKIELYQDEPYGDLIVEVVSGE</sequence>
<evidence type="ECO:0000313" key="2">
    <source>
        <dbReference type="EMBL" id="SNZ12021.1"/>
    </source>
</evidence>
<evidence type="ECO:0000256" key="1">
    <source>
        <dbReference type="ARBA" id="ARBA00044777"/>
    </source>
</evidence>
<dbReference type="EMBL" id="OBEN01000001">
    <property type="protein sequence ID" value="SNZ12021.1"/>
    <property type="molecule type" value="Genomic_DNA"/>
</dbReference>
<name>A0A285NWL1_9AQUI</name>
<dbReference type="Pfam" id="PF02616">
    <property type="entry name" value="SMC_ScpA"/>
    <property type="match status" value="1"/>
</dbReference>
<proteinExistence type="predicted"/>
<dbReference type="RefSeq" id="WP_245810052.1">
    <property type="nucleotide sequence ID" value="NZ_OBEN01000001.1"/>
</dbReference>
<dbReference type="AlphaFoldDB" id="A0A285NWL1"/>
<reference evidence="3" key="1">
    <citation type="submission" date="2017-09" db="EMBL/GenBank/DDBJ databases">
        <authorList>
            <person name="Varghese N."/>
            <person name="Submissions S."/>
        </authorList>
    </citation>
    <scope>NUCLEOTIDE SEQUENCE [LARGE SCALE GENOMIC DNA]</scope>
    <source>
        <strain evidence="3">DSM 2913</strain>
    </source>
</reference>
<gene>
    <name evidence="2" type="ORF">SAMN06265353_0396</name>
</gene>
<dbReference type="PANTHER" id="PTHR33969:SF2">
    <property type="entry name" value="SEGREGATION AND CONDENSATION PROTEIN A"/>
    <property type="match status" value="1"/>
</dbReference>
<organism evidence="2 3">
    <name type="scientific">Hydrogenobacter hydrogenophilus</name>
    <dbReference type="NCBI Taxonomy" id="35835"/>
    <lineage>
        <taxon>Bacteria</taxon>
        <taxon>Pseudomonadati</taxon>
        <taxon>Aquificota</taxon>
        <taxon>Aquificia</taxon>
        <taxon>Aquificales</taxon>
        <taxon>Aquificaceae</taxon>
        <taxon>Hydrogenobacter</taxon>
    </lineage>
</organism>
<dbReference type="PANTHER" id="PTHR33969">
    <property type="entry name" value="SEGREGATION AND CONDENSATION PROTEIN A"/>
    <property type="match status" value="1"/>
</dbReference>
<keyword evidence="3" id="KW-1185">Reference proteome</keyword>
<protein>
    <recommendedName>
        <fullName evidence="1">Segregation and condensation protein A</fullName>
    </recommendedName>
</protein>
<dbReference type="Proteomes" id="UP000218627">
    <property type="component" value="Unassembled WGS sequence"/>
</dbReference>
<dbReference type="Gene3D" id="6.10.250.2410">
    <property type="match status" value="1"/>
</dbReference>
<accession>A0A285NWL1</accession>
<evidence type="ECO:0000313" key="3">
    <source>
        <dbReference type="Proteomes" id="UP000218627"/>
    </source>
</evidence>
<dbReference type="InterPro" id="IPR003768">
    <property type="entry name" value="ScpA"/>
</dbReference>